<dbReference type="PRINTS" id="PR00765">
    <property type="entry name" value="CRBOXYPTASEA"/>
</dbReference>
<dbReference type="SUPFAM" id="SSF53187">
    <property type="entry name" value="Zn-dependent exopeptidases"/>
    <property type="match status" value="1"/>
</dbReference>
<dbReference type="GO" id="GO:0006508">
    <property type="term" value="P:proteolysis"/>
    <property type="evidence" value="ECO:0007669"/>
    <property type="project" value="InterPro"/>
</dbReference>
<dbReference type="EMBL" id="SHOA02000018">
    <property type="protein sequence ID" value="TDH66277.1"/>
    <property type="molecule type" value="Genomic_DNA"/>
</dbReference>
<feature type="compositionally biased region" description="Polar residues" evidence="6">
    <location>
        <begin position="651"/>
        <end position="661"/>
    </location>
</feature>
<evidence type="ECO:0000259" key="8">
    <source>
        <dbReference type="PROSITE" id="PS52035"/>
    </source>
</evidence>
<dbReference type="KEGG" id="blac:94350867"/>
<evidence type="ECO:0000256" key="6">
    <source>
        <dbReference type="SAM" id="MobiDB-lite"/>
    </source>
</evidence>
<evidence type="ECO:0000256" key="1">
    <source>
        <dbReference type="ARBA" id="ARBA00001947"/>
    </source>
</evidence>
<evidence type="ECO:0000256" key="2">
    <source>
        <dbReference type="ARBA" id="ARBA00005988"/>
    </source>
</evidence>
<keyword evidence="4" id="KW-0862">Zinc</keyword>
<dbReference type="PANTHER" id="PTHR11705">
    <property type="entry name" value="PROTEASE FAMILY M14 CARBOXYPEPTIDASE A,B"/>
    <property type="match status" value="1"/>
</dbReference>
<evidence type="ECO:0000313" key="10">
    <source>
        <dbReference type="Proteomes" id="UP000294530"/>
    </source>
</evidence>
<dbReference type="GO" id="GO:0008270">
    <property type="term" value="F:zinc ion binding"/>
    <property type="evidence" value="ECO:0007669"/>
    <property type="project" value="InterPro"/>
</dbReference>
<sequence>MQYQDTMDTFFDVELVWHNKWVRWYVDGVMLHENYLVDTWQQNPRKDVVIQLSVKTKIALEQITLSSANAFDLDCAPEYHTFSPCRPQESWKPRVGSIRGSFSNEEVDMFLQEIVATYPQITKLEELGHSVEGRIIHALCMGACTPPDNRTIPQVLYTGLHHAREPLSMMTLIYTIDILTTDYQNGNFAALELLSSRQLWFIPIVNPDGYAHNVMARVWEQNQVGQRKSGASTCTSSPPDAGVDLNRNYDVCFARDQNGSSNNPCGDDYNGVKAFSEPETQAVRNLVERRTSDFRVALNYHSYGMYFNIPFACQEKGVPRAPFHAIFMALAREMTRFNKFDYGQSWQSSDLYTVNGETSDWMWQTHGIFALSPEVGPKFDVMPVLGFWPLPDDVPYLSSELHYSNLYAARIAGPMYTVDVKSVKLTTMDATGSTVSVVAVHVLISNQGFRPETAEILGSFFLNGTNASKSVHLHLPSNVPSSGILDMESLTLRIPYSQKIAINDMTELYLIIRDALSCHLVRVAVHFSITQDKTFHTSFQTWKALPLPRCGTCSNFGANNDTPTSQEASLLCSALDDVAVLKPIETRPFTSIVFTENNFTTQRLQEWKSKASSLPSLMPWSASVAVVLILALILLAMCAVFFQQRRRPCSKRTNVNSSSKGSMRRQHAQYSRIQTDVPMSIEAEQTDDNIGDETSGFEAEFGER</sequence>
<dbReference type="RefSeq" id="XP_067815776.1">
    <property type="nucleotide sequence ID" value="XM_067965196.1"/>
</dbReference>
<dbReference type="GO" id="GO:0005615">
    <property type="term" value="C:extracellular space"/>
    <property type="evidence" value="ECO:0007669"/>
    <property type="project" value="TreeGrafter"/>
</dbReference>
<keyword evidence="3" id="KW-0479">Metal-binding</keyword>
<feature type="active site" description="Proton donor/acceptor" evidence="5">
    <location>
        <position position="374"/>
    </location>
</feature>
<accession>A0A976FGD8</accession>
<keyword evidence="10" id="KW-1185">Reference proteome</keyword>
<comment type="similarity">
    <text evidence="2 5">Belongs to the peptidase M14 family.</text>
</comment>
<dbReference type="CDD" id="cd03859">
    <property type="entry name" value="M14_CPT"/>
    <property type="match status" value="1"/>
</dbReference>
<evidence type="ECO:0000256" key="3">
    <source>
        <dbReference type="ARBA" id="ARBA00022723"/>
    </source>
</evidence>
<reference evidence="9 10" key="1">
    <citation type="journal article" date="2021" name="Genome Biol.">
        <title>AFLAP: assembly-free linkage analysis pipeline using k-mers from genome sequencing data.</title>
        <authorList>
            <person name="Fletcher K."/>
            <person name="Zhang L."/>
            <person name="Gil J."/>
            <person name="Han R."/>
            <person name="Cavanaugh K."/>
            <person name="Michelmore R."/>
        </authorList>
    </citation>
    <scope>NUCLEOTIDE SEQUENCE [LARGE SCALE GENOMIC DNA]</scope>
    <source>
        <strain evidence="9 10">SF5</strain>
    </source>
</reference>
<evidence type="ECO:0000256" key="5">
    <source>
        <dbReference type="PROSITE-ProRule" id="PRU01379"/>
    </source>
</evidence>
<dbReference type="PROSITE" id="PS52035">
    <property type="entry name" value="PEPTIDASE_M14"/>
    <property type="match status" value="1"/>
</dbReference>
<dbReference type="AlphaFoldDB" id="A0A976FGD8"/>
<evidence type="ECO:0000256" key="4">
    <source>
        <dbReference type="ARBA" id="ARBA00022833"/>
    </source>
</evidence>
<feature type="region of interest" description="Disordered" evidence="6">
    <location>
        <begin position="651"/>
        <end position="704"/>
    </location>
</feature>
<comment type="caution">
    <text evidence="9">The sequence shown here is derived from an EMBL/GenBank/DDBJ whole genome shotgun (WGS) entry which is preliminary data.</text>
</comment>
<evidence type="ECO:0000256" key="7">
    <source>
        <dbReference type="SAM" id="Phobius"/>
    </source>
</evidence>
<dbReference type="PANTHER" id="PTHR11705:SF119">
    <property type="entry name" value="OS02G0119300 PROTEIN"/>
    <property type="match status" value="1"/>
</dbReference>
<feature type="transmembrane region" description="Helical" evidence="7">
    <location>
        <begin position="620"/>
        <end position="642"/>
    </location>
</feature>
<dbReference type="Gene3D" id="3.40.630.10">
    <property type="entry name" value="Zn peptidases"/>
    <property type="match status" value="1"/>
</dbReference>
<dbReference type="PROSITE" id="PS00132">
    <property type="entry name" value="CARBOXYPEPT_ZN_1"/>
    <property type="match status" value="1"/>
</dbReference>
<organism evidence="9 10">
    <name type="scientific">Bremia lactucae</name>
    <name type="common">Lettuce downy mildew</name>
    <dbReference type="NCBI Taxonomy" id="4779"/>
    <lineage>
        <taxon>Eukaryota</taxon>
        <taxon>Sar</taxon>
        <taxon>Stramenopiles</taxon>
        <taxon>Oomycota</taxon>
        <taxon>Peronosporomycetes</taxon>
        <taxon>Peronosporales</taxon>
        <taxon>Peronosporaceae</taxon>
        <taxon>Bremia</taxon>
    </lineage>
</organism>
<dbReference type="InterPro" id="IPR033810">
    <property type="entry name" value="Carboxypeptidase_T"/>
</dbReference>
<dbReference type="OrthoDB" id="3626597at2759"/>
<dbReference type="GO" id="GO:0004181">
    <property type="term" value="F:metallocarboxypeptidase activity"/>
    <property type="evidence" value="ECO:0007669"/>
    <property type="project" value="InterPro"/>
</dbReference>
<keyword evidence="7" id="KW-0472">Membrane</keyword>
<proteinExistence type="inferred from homology"/>
<dbReference type="Proteomes" id="UP000294530">
    <property type="component" value="Unassembled WGS sequence"/>
</dbReference>
<keyword evidence="7" id="KW-0812">Transmembrane</keyword>
<evidence type="ECO:0000313" key="9">
    <source>
        <dbReference type="EMBL" id="TDH66277.1"/>
    </source>
</evidence>
<name>A0A976FGD8_BRELC</name>
<dbReference type="SMART" id="SM00631">
    <property type="entry name" value="Zn_pept"/>
    <property type="match status" value="1"/>
</dbReference>
<feature type="domain" description="Peptidase M14" evidence="8">
    <location>
        <begin position="100"/>
        <end position="412"/>
    </location>
</feature>
<protein>
    <recommendedName>
        <fullName evidence="8">Peptidase M14 domain-containing protein</fullName>
    </recommendedName>
</protein>
<dbReference type="GeneID" id="94350867"/>
<dbReference type="Pfam" id="PF00246">
    <property type="entry name" value="Peptidase_M14"/>
    <property type="match status" value="1"/>
</dbReference>
<keyword evidence="7" id="KW-1133">Transmembrane helix</keyword>
<gene>
    <name evidence="9" type="ORF">CCR75_007132</name>
</gene>
<dbReference type="InterPro" id="IPR000834">
    <property type="entry name" value="Peptidase_M14"/>
</dbReference>
<comment type="cofactor">
    <cofactor evidence="1">
        <name>Zn(2+)</name>
        <dbReference type="ChEBI" id="CHEBI:29105"/>
    </cofactor>
</comment>
<dbReference type="InterPro" id="IPR057246">
    <property type="entry name" value="CARBOXYPEPT_ZN_1"/>
</dbReference>